<gene>
    <name evidence="2" type="ORF">D1O30_05605</name>
</gene>
<dbReference type="AlphaFoldDB" id="A0A3M9XMC4"/>
<protein>
    <submittedName>
        <fullName evidence="2">DUF898 family protein</fullName>
    </submittedName>
</protein>
<sequence length="387" mass="43258">MNDMTIGAAQGAPEPSDIVFTGRDDEFRDLLFKGTPLEIITVGFYRFWLATKIRQHLWSHTILDGDAFAYLGTARELLIGFLFAMAILAPIYLASFLLGVEAERSRSFVSSLVGVFFWVFWQFAVYRARRYRLHRTAWRGLRFYMDGSGVSYALRAMGWGFVSIVTLGLALPWMQAALERYKMRHTYYGDLSGDFVATAGDFFKQGSRLWLGAAFTGAACIGGSAFAAIHGGGWLVLMLPVLAATAFIEIYARFKALQWKWWLEGVRIGDVRANSTLEAHALTGYYWMFVGLLFASAVAAAIALWVVLAFPPRFVGIPIAVLIYLALIVQYSILWRTYFVQRVWRIVVNSLTIHNLHAAQEVAMRLDASSPTALGEGFADSLDVVGF</sequence>
<feature type="transmembrane region" description="Helical" evidence="1">
    <location>
        <begin position="77"/>
        <end position="100"/>
    </location>
</feature>
<evidence type="ECO:0000313" key="2">
    <source>
        <dbReference type="EMBL" id="RNJ49151.1"/>
    </source>
</evidence>
<dbReference type="OrthoDB" id="7462354at2"/>
<dbReference type="RefSeq" id="WP_123175131.1">
    <property type="nucleotide sequence ID" value="NZ_QWDD01000001.1"/>
</dbReference>
<evidence type="ECO:0000313" key="3">
    <source>
        <dbReference type="Proteomes" id="UP000268623"/>
    </source>
</evidence>
<comment type="caution">
    <text evidence="2">The sequence shown here is derived from an EMBL/GenBank/DDBJ whole genome shotgun (WGS) entry which is preliminary data.</text>
</comment>
<dbReference type="EMBL" id="QWDD01000001">
    <property type="protein sequence ID" value="RNJ49151.1"/>
    <property type="molecule type" value="Genomic_DNA"/>
</dbReference>
<organism evidence="2 3">
    <name type="scientific">Methylocystis hirsuta</name>
    <dbReference type="NCBI Taxonomy" id="369798"/>
    <lineage>
        <taxon>Bacteria</taxon>
        <taxon>Pseudomonadati</taxon>
        <taxon>Pseudomonadota</taxon>
        <taxon>Alphaproteobacteria</taxon>
        <taxon>Hyphomicrobiales</taxon>
        <taxon>Methylocystaceae</taxon>
        <taxon>Methylocystis</taxon>
    </lineage>
</organism>
<keyword evidence="1" id="KW-1133">Transmembrane helix</keyword>
<dbReference type="Proteomes" id="UP000268623">
    <property type="component" value="Unassembled WGS sequence"/>
</dbReference>
<keyword evidence="1" id="KW-0812">Transmembrane</keyword>
<feature type="transmembrane region" description="Helical" evidence="1">
    <location>
        <begin position="107"/>
        <end position="126"/>
    </location>
</feature>
<feature type="transmembrane region" description="Helical" evidence="1">
    <location>
        <begin position="285"/>
        <end position="308"/>
    </location>
</feature>
<dbReference type="InterPro" id="IPR010295">
    <property type="entry name" value="DUF898"/>
</dbReference>
<evidence type="ECO:0000256" key="1">
    <source>
        <dbReference type="SAM" id="Phobius"/>
    </source>
</evidence>
<keyword evidence="3" id="KW-1185">Reference proteome</keyword>
<proteinExistence type="predicted"/>
<keyword evidence="1" id="KW-0472">Membrane</keyword>
<accession>A0A3M9XMC4</accession>
<reference evidence="2 3" key="1">
    <citation type="submission" date="2018-08" db="EMBL/GenBank/DDBJ databases">
        <title>Genome sequence of Methylocystis hirsuta CSC1, a methanotroph able to accumulate PHAs.</title>
        <authorList>
            <person name="Bordel S."/>
            <person name="Rodriguez E."/>
            <person name="Gancedo J."/>
            <person name="Munoz R."/>
        </authorList>
    </citation>
    <scope>NUCLEOTIDE SEQUENCE [LARGE SCALE GENOMIC DNA]</scope>
    <source>
        <strain evidence="2 3">CSC1</strain>
    </source>
</reference>
<feature type="transmembrane region" description="Helical" evidence="1">
    <location>
        <begin position="314"/>
        <end position="335"/>
    </location>
</feature>
<feature type="transmembrane region" description="Helical" evidence="1">
    <location>
        <begin position="152"/>
        <end position="174"/>
    </location>
</feature>
<feature type="transmembrane region" description="Helical" evidence="1">
    <location>
        <begin position="209"/>
        <end position="228"/>
    </location>
</feature>
<name>A0A3M9XMC4_9HYPH</name>
<feature type="transmembrane region" description="Helical" evidence="1">
    <location>
        <begin position="234"/>
        <end position="252"/>
    </location>
</feature>
<dbReference type="Pfam" id="PF05987">
    <property type="entry name" value="DUF898"/>
    <property type="match status" value="1"/>
</dbReference>